<sequence length="310" mass="37150">MGGKREVILVIIMFFLGSFKVFGGEVDYRGEMRRLIRHIDAQLPEEYIVIQQNAVDLYYKNGELMRDWLVGIDGISQESIYYGNPEYNSRSPQSYRNLLEKRLKEVRGEGLAVFTTNYTKTLWNSWTSDREAKKSGFINYNVPNREVTQINSKIPYENTEDIEELKDVKNFLYLLNPERYRSKREYIDTLAKTNFDLLVIDAFFKGKALTEKDIERIRYKWNGGRRLVVSYLSIGEAEDYRHYWKKRWNDNPPEWLGEENPRWEGNYVVKYWHREWQEIIEGYIDRITEAGFDGVFLDTVDTYYYYINYD</sequence>
<dbReference type="EMBL" id="BSDY01000009">
    <property type="protein sequence ID" value="GLI56688.1"/>
    <property type="molecule type" value="Genomic_DNA"/>
</dbReference>
<proteinExistence type="predicted"/>
<evidence type="ECO:0000259" key="1">
    <source>
        <dbReference type="Pfam" id="PF03537"/>
    </source>
</evidence>
<dbReference type="SUPFAM" id="SSF51445">
    <property type="entry name" value="(Trans)glycosidases"/>
    <property type="match status" value="1"/>
</dbReference>
<comment type="caution">
    <text evidence="2">The sequence shown here is derived from an EMBL/GenBank/DDBJ whole genome shotgun (WGS) entry which is preliminary data.</text>
</comment>
<dbReference type="PANTHER" id="PTHR35882:SF3">
    <property type="entry name" value="GLYCOSIDE-HYDROLASE FAMILY GH114 TIM-BARREL DOMAIN-CONTAINING PROTEIN"/>
    <property type="match status" value="1"/>
</dbReference>
<dbReference type="InterPro" id="IPR016062">
    <property type="entry name" value="TM1410-rel"/>
</dbReference>
<evidence type="ECO:0000313" key="2">
    <source>
        <dbReference type="EMBL" id="GLI56688.1"/>
    </source>
</evidence>
<organism evidence="2 3">
    <name type="scientific">Propionigenium maris DSM 9537</name>
    <dbReference type="NCBI Taxonomy" id="1123000"/>
    <lineage>
        <taxon>Bacteria</taxon>
        <taxon>Fusobacteriati</taxon>
        <taxon>Fusobacteriota</taxon>
        <taxon>Fusobacteriia</taxon>
        <taxon>Fusobacteriales</taxon>
        <taxon>Fusobacteriaceae</taxon>
        <taxon>Propionigenium</taxon>
    </lineage>
</organism>
<dbReference type="Gene3D" id="3.20.20.70">
    <property type="entry name" value="Aldolase class I"/>
    <property type="match status" value="2"/>
</dbReference>
<reference evidence="2" key="1">
    <citation type="submission" date="2022-12" db="EMBL/GenBank/DDBJ databases">
        <title>Reference genome sequencing for broad-spectrum identification of bacterial and archaeal isolates by mass spectrometry.</title>
        <authorList>
            <person name="Sekiguchi Y."/>
            <person name="Tourlousse D.M."/>
        </authorList>
    </citation>
    <scope>NUCLEOTIDE SEQUENCE</scope>
    <source>
        <strain evidence="2">10succ1</strain>
    </source>
</reference>
<dbReference type="PRINTS" id="PR01545">
    <property type="entry name" value="THEMAYE10DUF"/>
</dbReference>
<feature type="domain" description="Glycoside-hydrolase family GH114 TIM-barrel" evidence="1">
    <location>
        <begin position="224"/>
        <end position="303"/>
    </location>
</feature>
<dbReference type="AlphaFoldDB" id="A0A9W6LNJ9"/>
<name>A0A9W6LNJ9_9FUSO</name>
<protein>
    <recommendedName>
        <fullName evidence="1">Glycoside-hydrolase family GH114 TIM-barrel domain-containing protein</fullName>
    </recommendedName>
</protein>
<dbReference type="PANTHER" id="PTHR35882">
    <property type="entry name" value="PELA"/>
    <property type="match status" value="1"/>
</dbReference>
<dbReference type="InterPro" id="IPR013785">
    <property type="entry name" value="Aldolase_TIM"/>
</dbReference>
<gene>
    <name evidence="2" type="ORF">PM10SUCC1_22020</name>
</gene>
<dbReference type="Proteomes" id="UP001144471">
    <property type="component" value="Unassembled WGS sequence"/>
</dbReference>
<dbReference type="InterPro" id="IPR004352">
    <property type="entry name" value="GH114_TIM-barrel"/>
</dbReference>
<accession>A0A9W6LNJ9</accession>
<dbReference type="InterPro" id="IPR017853">
    <property type="entry name" value="GH"/>
</dbReference>
<evidence type="ECO:0000313" key="3">
    <source>
        <dbReference type="Proteomes" id="UP001144471"/>
    </source>
</evidence>
<keyword evidence="3" id="KW-1185">Reference proteome</keyword>
<dbReference type="Pfam" id="PF03537">
    <property type="entry name" value="Glyco_hydro_114"/>
    <property type="match status" value="1"/>
</dbReference>